<comment type="caution">
    <text evidence="2">The sequence shown here is derived from an EMBL/GenBank/DDBJ whole genome shotgun (WGS) entry which is preliminary data.</text>
</comment>
<reference evidence="2 3" key="1">
    <citation type="submission" date="2023-08" db="EMBL/GenBank/DDBJ databases">
        <title>Microbacterium psychrotolerans sp. nov., a psychrotolerant bacterium isolated from soil in Heilongjiang Province, China.</title>
        <authorList>
            <person name="An P."/>
            <person name="Zhao D."/>
            <person name="Xiang H."/>
        </authorList>
    </citation>
    <scope>NUCLEOTIDE SEQUENCE [LARGE SCALE GENOMIC DNA]</scope>
    <source>
        <strain evidence="2 3">QXD-8</strain>
    </source>
</reference>
<dbReference type="PANTHER" id="PTHR37017:SF10">
    <property type="entry name" value="AB HYDROLASE-1 DOMAIN-CONTAINING PROTEIN"/>
    <property type="match status" value="1"/>
</dbReference>
<evidence type="ECO:0000259" key="1">
    <source>
        <dbReference type="Pfam" id="PF12697"/>
    </source>
</evidence>
<dbReference type="GO" id="GO:0016787">
    <property type="term" value="F:hydrolase activity"/>
    <property type="evidence" value="ECO:0007669"/>
    <property type="project" value="UniProtKB-KW"/>
</dbReference>
<dbReference type="Gene3D" id="3.40.50.1820">
    <property type="entry name" value="alpha/beta hydrolase"/>
    <property type="match status" value="1"/>
</dbReference>
<name>A0ABU0Z0S7_9MICO</name>
<dbReference type="EMBL" id="JAVFWO010000002">
    <property type="protein sequence ID" value="MDQ7877650.1"/>
    <property type="molecule type" value="Genomic_DNA"/>
</dbReference>
<dbReference type="InterPro" id="IPR052897">
    <property type="entry name" value="Sec-Metab_Biosynth_Hydrolase"/>
</dbReference>
<sequence>MTDVTTFVLVPGFWLGGWAWDGVADRLRDRGGIVDALTLPGLEPAAAAGEADATLDDQIAAVVDAVRRAQGRVVLVGHSGGGAVVTGATDTVPDLVDDLVFVDSGPVADGAVASPELADDVRALDLPDWAALEAAGSSLAGLDDDDLAEFRRRAVPHPAAAARQPIALHDERRRDVPVTLVCSSMSAQQVRDMVDARHPWFEELGRYTSVRLVDLPTGHWPMWSRTDDLADELLTIASTSTPAQ</sequence>
<evidence type="ECO:0000313" key="2">
    <source>
        <dbReference type="EMBL" id="MDQ7877650.1"/>
    </source>
</evidence>
<dbReference type="Pfam" id="PF12697">
    <property type="entry name" value="Abhydrolase_6"/>
    <property type="match status" value="1"/>
</dbReference>
<proteinExistence type="predicted"/>
<dbReference type="Proteomes" id="UP001235133">
    <property type="component" value="Unassembled WGS sequence"/>
</dbReference>
<accession>A0ABU0Z0S7</accession>
<dbReference type="PANTHER" id="PTHR37017">
    <property type="entry name" value="AB HYDROLASE-1 DOMAIN-CONTAINING PROTEIN-RELATED"/>
    <property type="match status" value="1"/>
</dbReference>
<keyword evidence="2" id="KW-0378">Hydrolase</keyword>
<protein>
    <submittedName>
        <fullName evidence="2">Alpha/beta hydrolase</fullName>
    </submittedName>
</protein>
<organism evidence="2 3">
    <name type="scientific">Microbacterium psychrotolerans</name>
    <dbReference type="NCBI Taxonomy" id="3068321"/>
    <lineage>
        <taxon>Bacteria</taxon>
        <taxon>Bacillati</taxon>
        <taxon>Actinomycetota</taxon>
        <taxon>Actinomycetes</taxon>
        <taxon>Micrococcales</taxon>
        <taxon>Microbacteriaceae</taxon>
        <taxon>Microbacterium</taxon>
    </lineage>
</organism>
<gene>
    <name evidence="2" type="ORF">Q9R08_06655</name>
</gene>
<dbReference type="SUPFAM" id="SSF53474">
    <property type="entry name" value="alpha/beta-Hydrolases"/>
    <property type="match status" value="1"/>
</dbReference>
<feature type="domain" description="AB hydrolase-1" evidence="1">
    <location>
        <begin position="7"/>
        <end position="231"/>
    </location>
</feature>
<keyword evidence="3" id="KW-1185">Reference proteome</keyword>
<dbReference type="InterPro" id="IPR029058">
    <property type="entry name" value="AB_hydrolase_fold"/>
</dbReference>
<dbReference type="RefSeq" id="WP_308867096.1">
    <property type="nucleotide sequence ID" value="NZ_JAVFWO010000002.1"/>
</dbReference>
<dbReference type="InterPro" id="IPR000073">
    <property type="entry name" value="AB_hydrolase_1"/>
</dbReference>
<evidence type="ECO:0000313" key="3">
    <source>
        <dbReference type="Proteomes" id="UP001235133"/>
    </source>
</evidence>